<dbReference type="SUPFAM" id="SSF56235">
    <property type="entry name" value="N-terminal nucleophile aminohydrolases (Ntn hydrolases)"/>
    <property type="match status" value="1"/>
</dbReference>
<reference evidence="1" key="1">
    <citation type="submission" date="2020-05" db="EMBL/GenBank/DDBJ databases">
        <authorList>
            <person name="Chiriac C."/>
            <person name="Salcher M."/>
            <person name="Ghai R."/>
            <person name="Kavagutti S V."/>
        </authorList>
    </citation>
    <scope>NUCLEOTIDE SEQUENCE</scope>
</reference>
<evidence type="ECO:0000313" key="1">
    <source>
        <dbReference type="EMBL" id="CAB5155686.1"/>
    </source>
</evidence>
<proteinExistence type="predicted"/>
<dbReference type="Pfam" id="PF00227">
    <property type="entry name" value="Proteasome"/>
    <property type="match status" value="1"/>
</dbReference>
<organism evidence="1">
    <name type="scientific">uncultured Caudovirales phage</name>
    <dbReference type="NCBI Taxonomy" id="2100421"/>
    <lineage>
        <taxon>Viruses</taxon>
        <taxon>Duplodnaviria</taxon>
        <taxon>Heunggongvirae</taxon>
        <taxon>Uroviricota</taxon>
        <taxon>Caudoviricetes</taxon>
        <taxon>Peduoviridae</taxon>
        <taxon>Maltschvirus</taxon>
        <taxon>Maltschvirus maltsch</taxon>
    </lineage>
</organism>
<keyword evidence="1" id="KW-0647">Proteasome</keyword>
<protein>
    <submittedName>
        <fullName evidence="1">Proteasome, subunit alpha/beta</fullName>
    </submittedName>
</protein>
<dbReference type="InterPro" id="IPR029055">
    <property type="entry name" value="Ntn_hydrolases_N"/>
</dbReference>
<dbReference type="InterPro" id="IPR001353">
    <property type="entry name" value="Proteasome_sua/b"/>
</dbReference>
<accession>A0A6J7WDI7</accession>
<gene>
    <name evidence="1" type="ORF">UFOVP149_23</name>
</gene>
<dbReference type="GO" id="GO:0005839">
    <property type="term" value="C:proteasome core complex"/>
    <property type="evidence" value="ECO:0007669"/>
    <property type="project" value="InterPro"/>
</dbReference>
<sequence>MTTIAYRDGVLAADSLVTLGSTKVHGSYQKIRRIGEYLVGTAGSVADCQAFVVWLKECDSTQPPPKGEYGALVVGPQGKVREIENGSVLPSPRGAKFFALGSGGPFALAAMYAGASATEAVKIAAKIDTNTGLPVKTLKIGT</sequence>
<dbReference type="EMBL" id="LR798198">
    <property type="protein sequence ID" value="CAB5155686.1"/>
    <property type="molecule type" value="Genomic_DNA"/>
</dbReference>
<dbReference type="Gene3D" id="3.60.20.10">
    <property type="entry name" value="Glutamine Phosphoribosylpyrophosphate, subunit 1, domain 1"/>
    <property type="match status" value="2"/>
</dbReference>
<name>A0A6J7WDI7_9CAUD</name>
<dbReference type="GO" id="GO:0051603">
    <property type="term" value="P:proteolysis involved in protein catabolic process"/>
    <property type="evidence" value="ECO:0007669"/>
    <property type="project" value="InterPro"/>
</dbReference>